<name>A0A8R7NY28_TRIUA</name>
<organism evidence="1 2">
    <name type="scientific">Triticum urartu</name>
    <name type="common">Red wild einkorn</name>
    <name type="synonym">Crithodium urartu</name>
    <dbReference type="NCBI Taxonomy" id="4572"/>
    <lineage>
        <taxon>Eukaryota</taxon>
        <taxon>Viridiplantae</taxon>
        <taxon>Streptophyta</taxon>
        <taxon>Embryophyta</taxon>
        <taxon>Tracheophyta</taxon>
        <taxon>Spermatophyta</taxon>
        <taxon>Magnoliopsida</taxon>
        <taxon>Liliopsida</taxon>
        <taxon>Poales</taxon>
        <taxon>Poaceae</taxon>
        <taxon>BOP clade</taxon>
        <taxon>Pooideae</taxon>
        <taxon>Triticodae</taxon>
        <taxon>Triticeae</taxon>
        <taxon>Triticinae</taxon>
        <taxon>Triticum</taxon>
    </lineage>
</organism>
<evidence type="ECO:0000313" key="1">
    <source>
        <dbReference type="EnsemblPlants" id="TuG1812G0100000672.01.T01.cds365233"/>
    </source>
</evidence>
<dbReference type="AlphaFoldDB" id="A0A8R7NY28"/>
<sequence>KQQNSYPVIGVFGVCLDSCSGRYKISFMWFSKAFEFNIVFMFVLELDCC</sequence>
<protein>
    <submittedName>
        <fullName evidence="1">Uncharacterized protein</fullName>
    </submittedName>
</protein>
<proteinExistence type="predicted"/>
<reference evidence="1" key="3">
    <citation type="submission" date="2022-06" db="UniProtKB">
        <authorList>
            <consortium name="EnsemblPlants"/>
        </authorList>
    </citation>
    <scope>IDENTIFICATION</scope>
</reference>
<accession>A0A8R7NY28</accession>
<evidence type="ECO:0000313" key="2">
    <source>
        <dbReference type="Proteomes" id="UP000015106"/>
    </source>
</evidence>
<dbReference type="Proteomes" id="UP000015106">
    <property type="component" value="Chromosome 1"/>
</dbReference>
<reference evidence="1" key="2">
    <citation type="submission" date="2018-03" db="EMBL/GenBank/DDBJ databases">
        <title>The Triticum urartu genome reveals the dynamic nature of wheat genome evolution.</title>
        <authorList>
            <person name="Ling H."/>
            <person name="Ma B."/>
            <person name="Shi X."/>
            <person name="Liu H."/>
            <person name="Dong L."/>
            <person name="Sun H."/>
            <person name="Cao Y."/>
            <person name="Gao Q."/>
            <person name="Zheng S."/>
            <person name="Li Y."/>
            <person name="Yu Y."/>
            <person name="Du H."/>
            <person name="Qi M."/>
            <person name="Li Y."/>
            <person name="Yu H."/>
            <person name="Cui Y."/>
            <person name="Wang N."/>
            <person name="Chen C."/>
            <person name="Wu H."/>
            <person name="Zhao Y."/>
            <person name="Zhang J."/>
            <person name="Li Y."/>
            <person name="Zhou W."/>
            <person name="Zhang B."/>
            <person name="Hu W."/>
            <person name="Eijk M."/>
            <person name="Tang J."/>
            <person name="Witsenboer H."/>
            <person name="Zhao S."/>
            <person name="Li Z."/>
            <person name="Zhang A."/>
            <person name="Wang D."/>
            <person name="Liang C."/>
        </authorList>
    </citation>
    <scope>NUCLEOTIDE SEQUENCE [LARGE SCALE GENOMIC DNA]</scope>
    <source>
        <strain evidence="1">cv. G1812</strain>
    </source>
</reference>
<dbReference type="EnsemblPlants" id="TuG1812G0100000672.01.T01">
    <property type="protein sequence ID" value="TuG1812G0100000672.01.T01.cds365233"/>
    <property type="gene ID" value="TuG1812G0100000672.01"/>
</dbReference>
<keyword evidence="2" id="KW-1185">Reference proteome</keyword>
<reference evidence="2" key="1">
    <citation type="journal article" date="2013" name="Nature">
        <title>Draft genome of the wheat A-genome progenitor Triticum urartu.</title>
        <authorList>
            <person name="Ling H.Q."/>
            <person name="Zhao S."/>
            <person name="Liu D."/>
            <person name="Wang J."/>
            <person name="Sun H."/>
            <person name="Zhang C."/>
            <person name="Fan H."/>
            <person name="Li D."/>
            <person name="Dong L."/>
            <person name="Tao Y."/>
            <person name="Gao C."/>
            <person name="Wu H."/>
            <person name="Li Y."/>
            <person name="Cui Y."/>
            <person name="Guo X."/>
            <person name="Zheng S."/>
            <person name="Wang B."/>
            <person name="Yu K."/>
            <person name="Liang Q."/>
            <person name="Yang W."/>
            <person name="Lou X."/>
            <person name="Chen J."/>
            <person name="Feng M."/>
            <person name="Jian J."/>
            <person name="Zhang X."/>
            <person name="Luo G."/>
            <person name="Jiang Y."/>
            <person name="Liu J."/>
            <person name="Wang Z."/>
            <person name="Sha Y."/>
            <person name="Zhang B."/>
            <person name="Wu H."/>
            <person name="Tang D."/>
            <person name="Shen Q."/>
            <person name="Xue P."/>
            <person name="Zou S."/>
            <person name="Wang X."/>
            <person name="Liu X."/>
            <person name="Wang F."/>
            <person name="Yang Y."/>
            <person name="An X."/>
            <person name="Dong Z."/>
            <person name="Zhang K."/>
            <person name="Zhang X."/>
            <person name="Luo M.C."/>
            <person name="Dvorak J."/>
            <person name="Tong Y."/>
            <person name="Wang J."/>
            <person name="Yang H."/>
            <person name="Li Z."/>
            <person name="Wang D."/>
            <person name="Zhang A."/>
            <person name="Wang J."/>
        </authorList>
    </citation>
    <scope>NUCLEOTIDE SEQUENCE</scope>
    <source>
        <strain evidence="2">cv. G1812</strain>
    </source>
</reference>
<dbReference type="Gramene" id="TuG1812G0100000672.01.T01">
    <property type="protein sequence ID" value="TuG1812G0100000672.01.T01.cds365233"/>
    <property type="gene ID" value="TuG1812G0100000672.01"/>
</dbReference>